<dbReference type="SMART" id="SM01026">
    <property type="entry name" value="Beach"/>
    <property type="match status" value="1"/>
</dbReference>
<keyword evidence="2" id="KW-0812">Transmembrane</keyword>
<protein>
    <recommendedName>
        <fullName evidence="7">BEACH domain-containing protein</fullName>
    </recommendedName>
</protein>
<dbReference type="InterPro" id="IPR036322">
    <property type="entry name" value="WD40_repeat_dom_sf"/>
</dbReference>
<evidence type="ECO:0008006" key="7">
    <source>
        <dbReference type="Google" id="ProtNLM"/>
    </source>
</evidence>
<proteinExistence type="predicted"/>
<organism evidence="5 6">
    <name type="scientific">Tritrichomonas musculus</name>
    <dbReference type="NCBI Taxonomy" id="1915356"/>
    <lineage>
        <taxon>Eukaryota</taxon>
        <taxon>Metamonada</taxon>
        <taxon>Parabasalia</taxon>
        <taxon>Tritrichomonadida</taxon>
        <taxon>Tritrichomonadidae</taxon>
        <taxon>Tritrichomonas</taxon>
    </lineage>
</organism>
<keyword evidence="6" id="KW-1185">Reference proteome</keyword>
<comment type="caution">
    <text evidence="5">The sequence shown here is derived from an EMBL/GenBank/DDBJ whole genome shotgun (WGS) entry which is preliminary data.</text>
</comment>
<feature type="domain" description="BEACH-type PH" evidence="4">
    <location>
        <begin position="2000"/>
        <end position="2106"/>
    </location>
</feature>
<dbReference type="InterPro" id="IPR013320">
    <property type="entry name" value="ConA-like_dom_sf"/>
</dbReference>
<evidence type="ECO:0000259" key="4">
    <source>
        <dbReference type="PROSITE" id="PS51783"/>
    </source>
</evidence>
<dbReference type="InterPro" id="IPR011993">
    <property type="entry name" value="PH-like_dom_sf"/>
</dbReference>
<dbReference type="PROSITE" id="PS50197">
    <property type="entry name" value="BEACH"/>
    <property type="match status" value="1"/>
</dbReference>
<dbReference type="Proteomes" id="UP001470230">
    <property type="component" value="Unassembled WGS sequence"/>
</dbReference>
<dbReference type="SUPFAM" id="SSF50978">
    <property type="entry name" value="WD40 repeat-like"/>
    <property type="match status" value="1"/>
</dbReference>
<dbReference type="Gene3D" id="1.10.1540.10">
    <property type="entry name" value="BEACH domain"/>
    <property type="match status" value="1"/>
</dbReference>
<dbReference type="Gene3D" id="2.30.29.30">
    <property type="entry name" value="Pleckstrin-homology domain (PH domain)/Phosphotyrosine-binding domain (PTB)"/>
    <property type="match status" value="1"/>
</dbReference>
<dbReference type="EMBL" id="JAPFFF010000023">
    <property type="protein sequence ID" value="KAK8852739.1"/>
    <property type="molecule type" value="Genomic_DNA"/>
</dbReference>
<evidence type="ECO:0000256" key="1">
    <source>
        <dbReference type="SAM" id="MobiDB-lite"/>
    </source>
</evidence>
<feature type="region of interest" description="Disordered" evidence="1">
    <location>
        <begin position="1314"/>
        <end position="1334"/>
    </location>
</feature>
<evidence type="ECO:0000256" key="2">
    <source>
        <dbReference type="SAM" id="Phobius"/>
    </source>
</evidence>
<dbReference type="InterPro" id="IPR050865">
    <property type="entry name" value="BEACH_Domain"/>
</dbReference>
<dbReference type="PANTHER" id="PTHR13743">
    <property type="entry name" value="BEIGE/BEACH-RELATED"/>
    <property type="match status" value="1"/>
</dbReference>
<dbReference type="InterPro" id="IPR023362">
    <property type="entry name" value="PH-BEACH_dom"/>
</dbReference>
<dbReference type="SUPFAM" id="SSF81837">
    <property type="entry name" value="BEACH domain"/>
    <property type="match status" value="1"/>
</dbReference>
<gene>
    <name evidence="5" type="ORF">M9Y10_017728</name>
</gene>
<feature type="region of interest" description="Disordered" evidence="1">
    <location>
        <begin position="1687"/>
        <end position="1706"/>
    </location>
</feature>
<dbReference type="InterPro" id="IPR000409">
    <property type="entry name" value="BEACH_dom"/>
</dbReference>
<dbReference type="InterPro" id="IPR036372">
    <property type="entry name" value="BEACH_dom_sf"/>
</dbReference>
<evidence type="ECO:0000313" key="5">
    <source>
        <dbReference type="EMBL" id="KAK8852739.1"/>
    </source>
</evidence>
<keyword evidence="2" id="KW-1133">Transmembrane helix</keyword>
<dbReference type="SUPFAM" id="SSF49899">
    <property type="entry name" value="Concanavalin A-like lectins/glucanases"/>
    <property type="match status" value="1"/>
</dbReference>
<dbReference type="Pfam" id="PF02138">
    <property type="entry name" value="Beach"/>
    <property type="match status" value="1"/>
</dbReference>
<dbReference type="PROSITE" id="PS51783">
    <property type="entry name" value="PH_BEACH"/>
    <property type="match status" value="1"/>
</dbReference>
<keyword evidence="2" id="KW-0472">Membrane</keyword>
<accession>A0ABR2HV65</accession>
<dbReference type="SUPFAM" id="SSF50729">
    <property type="entry name" value="PH domain-like"/>
    <property type="match status" value="1"/>
</dbReference>
<feature type="domain" description="BEACH" evidence="3">
    <location>
        <begin position="2115"/>
        <end position="2393"/>
    </location>
</feature>
<evidence type="ECO:0000313" key="6">
    <source>
        <dbReference type="Proteomes" id="UP001470230"/>
    </source>
</evidence>
<feature type="compositionally biased region" description="Low complexity" evidence="1">
    <location>
        <begin position="1314"/>
        <end position="1333"/>
    </location>
</feature>
<evidence type="ECO:0000259" key="3">
    <source>
        <dbReference type="PROSITE" id="PS50197"/>
    </source>
</evidence>
<dbReference type="PANTHER" id="PTHR13743:SF161">
    <property type="entry name" value="BEIGE_BEACH DOMAIN CONTAINING PROTEIN"/>
    <property type="match status" value="1"/>
</dbReference>
<feature type="transmembrane region" description="Helical" evidence="2">
    <location>
        <begin position="12"/>
        <end position="30"/>
    </location>
</feature>
<name>A0ABR2HV65_9EUKA</name>
<reference evidence="5 6" key="1">
    <citation type="submission" date="2024-04" db="EMBL/GenBank/DDBJ databases">
        <title>Tritrichomonas musculus Genome.</title>
        <authorList>
            <person name="Alves-Ferreira E."/>
            <person name="Grigg M."/>
            <person name="Lorenzi H."/>
            <person name="Galac M."/>
        </authorList>
    </citation>
    <scope>NUCLEOTIDE SEQUENCE [LARGE SCALE GENOMIC DNA]</scope>
    <source>
        <strain evidence="5 6">EAF2021</strain>
    </source>
</reference>
<sequence>MSIIMIRHQNQTIFLTVTVLIIYIGWCIRYKELQKLDELNTIFQVFIALANKLHNTNINNSNNFAKNIYFLVISAAHNSLLTYLTKPDIKANDVTQNLQNFYSLFIKYPQNSFDAIEIALNFVIHSPNIDPQDIKELYAYIGIVCEEKKSFFPPQIAQKLADDLTLSFSQLDLPSLTLYVHLSKLLTTDSNCQIFNLFGNSIWQIILKQKDPFIKLKTDDKKEFNSKEKQKQSDNDNDDPNSISSCEVSYRFFNEERFVNGVNLKTNFIFPDPISIDKFLPEDLKIGLDLISSIASDQPDLIYILFDTLSVIIQSISIHSEKTDEKENEEKHRWDINIVFLYFCMHFYKHVRRSECEILLSPPFFNPNETVFESNGDEFTFISSVRSFVIITLLNSTNGLIKIVLSYWMNEPLLFAEIIHRFIANVISYNKNHVSTDKIDLLNFKSFCRSLMISSHHFQNLHYQVNDEKMIESIEIARTSILLLISTLFTFPPEIVNMLWSNDYFVPFFLSFLFEVPLRSFILSSLLSYLSKQQLNEEENIVLLNNLQQIMHICLPSFPNEKFVILVNDIISTLNEAFLHQRKITKYFKSFCSMFFDSFKSIVRTEPMQNYILQCIQFFSIVATENELRTAQYTALDESITKAFGAEIPQQLFNKLIQLIAGDSLASLSPTFIIQNPKAVQLFVHVSINDKKLVEIIDFIKSLVTLSFINANLLRKSDFDIYLIDIIRNLKEKEIIESVLNLFHQIAITVSSTSVVHKYISLLSPFEGKYYSEFHEKYISTLNSIVVTSMKYPVGALKMNNHEGSVEIIGLNQNEFVNGFTFVCWVQLDAFQDAKYNPNLIHIQDSKGNLISIFISSFNLYCLQATTKFKSTGKAELPIPKGRWSFISLTFTFNSENSFMTPYFGTKEMKSLEYISMAFQPGPMKCRIAGITNDSLEPTQFEARMSSFGLFPPLDIDSLDAIYQIGPRGNDYFPVNPICFYSPECDSHGFLTLRARHSNSAKQSAYLINEQSSISLSSSFGGSSALLLMINDANEGPLLEPNSSNASSMSQFDLTNIHFQFVKNKNNEQIDCDPTFTQLLMQFCKIDILLPLFDQFSMTMKNGNSFPNRKLTIDLFRNLLSSSFQVQKSFYESNGIKIISNLLYSNSSNNEEIIDYAMYLQFFSMTQSITYDPLIEEIIKVILLDVELWMRADADNHLRIIRHWDRTLFPSLLSYVSDMFQHILYIMRVYYWYEYVIEEQECIKCKRRTRNEKLNVGECRQLLGSIAALLATQRFTKSDFNCIISHCLSCVEQEQVVDLLMLIRSIGLTDPSPLSNLPKHSSSSSFSNGSDGDMTSYDQKNDGSEFVSFLYSLLPRRNYLLFSLIFEVTILFYKCQLIQTPCLQDQIMLLMDQLSPSKITPDLFFRGIESIKNGFYEMFTVCCWMAINESVTEDNVLLMLDQIVPSPNFVTHQTWTFWPIVLCYLANSFMVPHRILAFIVSCDPKVWAHDYAMIHDVGVILNRKIEPIKSLFLHSIAKFIEDKPDINIDYVSSFFYMAKKYLLFKKKDEVNERLQYLYKNESPFVEETNEKNTLNFYQLNTEDDQNYQNLSNQESSFYGSLNNSYLDNSYLGDDNNQFNNYNGEEDDNAGECIMVDDDDYCKSNYYCEIKRNNNFIKSLSPKTHRRTTLARTPSSFGFPTVAIEAGSKEFSKSRNKSNDDNDRNEKENSYMDLSLNMKININLRLKPIISKITLRNELDLFGIKFDEQGNWSDHELAEITIGIFSKFPLKSFLDFDLILASFLLHWIPNVVIDHIKKLSNAIEKGNLSQSFQSSIDLFIHHCHLMNITMDPPLLKPSSNYLKNSFQLLEKLSCSIPIDDNLLTIAKHLLIVIKDEFSDLSIQKVAQNLCTQNLDDLINANRNQLLTTIEKEKITKIQNKHYWSRLWRSLEIDPAPWSVNLNYKTYFKRDNTACSFGCPFKLKRNWDLRKKEEEEEERGETGEKEKDKQIELKNVDLSEKLIEISIDSDASNDSKKPLFSIQCIIVKPTKEKAALFSLFKNRIEINSLFERHLIVIPLNEIRKLFFRNYNMKPTALELFTRMKKSYFINFPGHKSMPILKSIKQVGCQNAKFVQTVDFNVFINQVGLKVLWQHNKISNFKYLLHLNTVSGRSFNDLSQYPIFPWILCDMILKFSTSEDASKSKKNFFDVENLKKLIDEFKQKKDAFSSFSSQSSINSFKICDYLMRVEPFSSTFINLKKDDFDCLFNSIGDSFSISTTLGNDFCVLPPEFFYDFEFLKNSNTFSEFEDVVLPKWANNDHFYFIYMMRKALESDIVSQNLNQWIDLVWGSMQSKSDTQASFKVFAPKQNFDDFDHSKTDIDTNIQLDQKPYIKQSRTFSKPSSLNLLRIISHSKPSSLLSKNSGFIDDDILSQDADKDILIDDLPSQEEKNVEVFRTSIFGFKNKDLQKINSSSVFNINTKATSNKGNFPCQLFLKPHPRKNVNEDASKQIKSEFSIPPSKVNSVSLATLEMVSDNHFKVVEIGDDGLMVTYMFSFEQKQQRHNQRMIFRSQPSLSDLATSLNNNANGNTDEKEDIVLHLTVKEINAFKDLGVNIFARNNSASLIGRSKIAVVSHKRNKLYLIDLDKGTIEEALSNVTGIAAYKDFFAVSINDVLLTIYKGGTFSSSNHLFSLPSFGDTVKCSCINKRFLVAIVGTRGGKLIINSLSKGNIVNTIDLNGAQPFLVTVTKSWGFIVCYAQKVKNGALKHYLMVFSINGDLIRKVKIDFEIAIWTSWTSNKSFDYMAVADKNGKIFAFEVFFCDLGEKIYRCRSQIVTMNYIQDMCCVAAVTKDGRILFAPYRIQS</sequence>